<dbReference type="EC" id="3.5.1.4" evidence="3"/>
<dbReference type="GO" id="GO:0004040">
    <property type="term" value="F:amidase activity"/>
    <property type="evidence" value="ECO:0007669"/>
    <property type="project" value="UniProtKB-EC"/>
</dbReference>
<feature type="compositionally biased region" description="Low complexity" evidence="1">
    <location>
        <begin position="11"/>
        <end position="41"/>
    </location>
</feature>
<reference evidence="3 4" key="1">
    <citation type="submission" date="2020-07" db="EMBL/GenBank/DDBJ databases">
        <title>Sequencing the genomes of 1000 actinobacteria strains.</title>
        <authorList>
            <person name="Klenk H.-P."/>
        </authorList>
    </citation>
    <scope>NUCLEOTIDE SEQUENCE [LARGE SCALE GENOMIC DNA]</scope>
    <source>
        <strain evidence="3 4">DSM 18448</strain>
    </source>
</reference>
<dbReference type="RefSeq" id="WP_337795876.1">
    <property type="nucleotide sequence ID" value="NZ_BAAARR010000022.1"/>
</dbReference>
<dbReference type="EMBL" id="JACBZH010000001">
    <property type="protein sequence ID" value="NYH88356.1"/>
    <property type="molecule type" value="Genomic_DNA"/>
</dbReference>
<protein>
    <submittedName>
        <fullName evidence="3">Amidase</fullName>
        <ecNumber evidence="3">3.5.1.4</ecNumber>
    </submittedName>
</protein>
<dbReference type="Gene3D" id="3.90.1300.10">
    <property type="entry name" value="Amidase signature (AS) domain"/>
    <property type="match status" value="1"/>
</dbReference>
<feature type="compositionally biased region" description="Pro residues" evidence="1">
    <location>
        <begin position="1"/>
        <end position="10"/>
    </location>
</feature>
<evidence type="ECO:0000313" key="4">
    <source>
        <dbReference type="Proteomes" id="UP000579605"/>
    </source>
</evidence>
<gene>
    <name evidence="3" type="ORF">F4554_000994</name>
</gene>
<dbReference type="SUPFAM" id="SSF75304">
    <property type="entry name" value="Amidase signature (AS) enzymes"/>
    <property type="match status" value="1"/>
</dbReference>
<evidence type="ECO:0000256" key="1">
    <source>
        <dbReference type="SAM" id="MobiDB-lite"/>
    </source>
</evidence>
<sequence>MPAAAPPPDPTAASPDSAAASLDSAAPPQDPSPATADAAGLDAAELRDRYASGATSAAEHVAALLRRIEEIDRSGPTLRSVLAVDPHAVDRAAERDAERARGEVRGPLHGVPVLLKDNIDTADTADTAGGGALPTTAGSLALAGVPTPADAPLVAALRAAGAVVIGKANLSEWANFRSGSSTSGWSAVGGLCVNPHALDRSAGGSSSGSAAAVAAGLAPLAVGTETDGSIVCPAALCGVVGIKPTVGLVSRTGVVPISHSQDTPGPIATTVADAALLLGVLAGADPGDVATMRSGRVAYSDYTKFCRPDGLAGARIGLPRAGLWGYSPAADALAEEAVRLLAARGATIVDPADLPSIDEIRESDAELTVLTTEFRADLESYLTTRRPDGPRTLAELVAFNNDHADRELTYFGQDRFERALATRGLCDPVYVEALRTCRRLGRTHGIDAALGAGRLDALVMPTYPPAWKIDLVNGDQLPGACSIPAAIAGYPVVTVPCGAADGLPVGLAFVGTAWSEPTLIRLAYAFEQALSAPNGRARPAYRPARIG</sequence>
<accession>A0A852ZJ51</accession>
<dbReference type="InterPro" id="IPR036928">
    <property type="entry name" value="AS_sf"/>
</dbReference>
<evidence type="ECO:0000313" key="3">
    <source>
        <dbReference type="EMBL" id="NYH88356.1"/>
    </source>
</evidence>
<name>A0A852ZJ51_9ACTN</name>
<dbReference type="Proteomes" id="UP000579605">
    <property type="component" value="Unassembled WGS sequence"/>
</dbReference>
<dbReference type="PANTHER" id="PTHR42678:SF34">
    <property type="entry name" value="OS04G0183300 PROTEIN"/>
    <property type="match status" value="1"/>
</dbReference>
<organism evidence="3 4">
    <name type="scientific">Actinopolymorpha rutila</name>
    <dbReference type="NCBI Taxonomy" id="446787"/>
    <lineage>
        <taxon>Bacteria</taxon>
        <taxon>Bacillati</taxon>
        <taxon>Actinomycetota</taxon>
        <taxon>Actinomycetes</taxon>
        <taxon>Propionibacteriales</taxon>
        <taxon>Actinopolymorphaceae</taxon>
        <taxon>Actinopolymorpha</taxon>
    </lineage>
</organism>
<feature type="region of interest" description="Disordered" evidence="1">
    <location>
        <begin position="1"/>
        <end position="41"/>
    </location>
</feature>
<dbReference type="AlphaFoldDB" id="A0A852ZJ51"/>
<keyword evidence="3" id="KW-0378">Hydrolase</keyword>
<dbReference type="NCBIfam" id="NF006006">
    <property type="entry name" value="PRK08137.1"/>
    <property type="match status" value="1"/>
</dbReference>
<dbReference type="PANTHER" id="PTHR42678">
    <property type="entry name" value="AMIDASE"/>
    <property type="match status" value="1"/>
</dbReference>
<comment type="caution">
    <text evidence="3">The sequence shown here is derived from an EMBL/GenBank/DDBJ whole genome shotgun (WGS) entry which is preliminary data.</text>
</comment>
<proteinExistence type="predicted"/>
<keyword evidence="4" id="KW-1185">Reference proteome</keyword>
<feature type="domain" description="Amidase" evidence="2">
    <location>
        <begin position="61"/>
        <end position="519"/>
    </location>
</feature>
<dbReference type="Pfam" id="PF01425">
    <property type="entry name" value="Amidase"/>
    <property type="match status" value="1"/>
</dbReference>
<dbReference type="InterPro" id="IPR023631">
    <property type="entry name" value="Amidase_dom"/>
</dbReference>
<evidence type="ECO:0000259" key="2">
    <source>
        <dbReference type="Pfam" id="PF01425"/>
    </source>
</evidence>